<dbReference type="EMBL" id="FWWV01000063">
    <property type="protein sequence ID" value="SMB89392.1"/>
    <property type="molecule type" value="Genomic_DNA"/>
</dbReference>
<sequence>MDAKEVYESFKKDGHKVGENTTKTAIGVAGSSVGAAGGAYFGGLAGSVVPGFGTVIGGAAGAILGSLGGEAITEWGIDELYDK</sequence>
<gene>
    <name evidence="1" type="ORF">SAMN05660772_02878</name>
</gene>
<accession>A0A1W1V7S1</accession>
<name>A0A1W1V7S1_9PAST</name>
<dbReference type="STRING" id="1122938.SAMN05660772_02878"/>
<reference evidence="2" key="1">
    <citation type="submission" date="2017-04" db="EMBL/GenBank/DDBJ databases">
        <authorList>
            <person name="Varghese N."/>
            <person name="Submissions S."/>
        </authorList>
    </citation>
    <scope>NUCLEOTIDE SEQUENCE [LARGE SCALE GENOMIC DNA]</scope>
    <source>
        <strain evidence="2">DSM 23072</strain>
    </source>
</reference>
<evidence type="ECO:0008006" key="3">
    <source>
        <dbReference type="Google" id="ProtNLM"/>
    </source>
</evidence>
<keyword evidence="2" id="KW-1185">Reference proteome</keyword>
<organism evidence="1 2">
    <name type="scientific">Pasteurella testudinis DSM 23072</name>
    <dbReference type="NCBI Taxonomy" id="1122938"/>
    <lineage>
        <taxon>Bacteria</taxon>
        <taxon>Pseudomonadati</taxon>
        <taxon>Pseudomonadota</taxon>
        <taxon>Gammaproteobacteria</taxon>
        <taxon>Pasteurellales</taxon>
        <taxon>Pasteurellaceae</taxon>
        <taxon>Pasteurella</taxon>
    </lineage>
</organism>
<protein>
    <recommendedName>
        <fullName evidence="3">Glycine zipper</fullName>
    </recommendedName>
</protein>
<evidence type="ECO:0000313" key="1">
    <source>
        <dbReference type="EMBL" id="SMB89392.1"/>
    </source>
</evidence>
<evidence type="ECO:0000313" key="2">
    <source>
        <dbReference type="Proteomes" id="UP000192408"/>
    </source>
</evidence>
<dbReference type="Proteomes" id="UP000192408">
    <property type="component" value="Unassembled WGS sequence"/>
</dbReference>
<dbReference type="AlphaFoldDB" id="A0A1W1V7S1"/>
<proteinExistence type="predicted"/>